<feature type="domain" description="Vps52 coiled-coil" evidence="1">
    <location>
        <begin position="1"/>
        <end position="39"/>
    </location>
</feature>
<evidence type="ECO:0000259" key="1">
    <source>
        <dbReference type="Pfam" id="PF04129"/>
    </source>
</evidence>
<evidence type="ECO:0000313" key="3">
    <source>
        <dbReference type="Proteomes" id="UP000828251"/>
    </source>
</evidence>
<reference evidence="2 3" key="1">
    <citation type="journal article" date="2021" name="Plant Biotechnol. J.">
        <title>Multi-omics assisted identification of the key and species-specific regulatory components of drought-tolerant mechanisms in Gossypium stocksii.</title>
        <authorList>
            <person name="Yu D."/>
            <person name="Ke L."/>
            <person name="Zhang D."/>
            <person name="Wu Y."/>
            <person name="Sun Y."/>
            <person name="Mei J."/>
            <person name="Sun J."/>
            <person name="Sun Y."/>
        </authorList>
    </citation>
    <scope>NUCLEOTIDE SEQUENCE [LARGE SCALE GENOMIC DNA]</scope>
    <source>
        <strain evidence="3">cv. E1</strain>
        <tissue evidence="2">Leaf</tissue>
    </source>
</reference>
<dbReference type="Pfam" id="PF04129">
    <property type="entry name" value="Vps52_CC"/>
    <property type="match status" value="1"/>
</dbReference>
<protein>
    <recommendedName>
        <fullName evidence="1">Vps52 coiled-coil domain-containing protein</fullName>
    </recommendedName>
</protein>
<dbReference type="OrthoDB" id="19482at2759"/>
<name>A0A9D3U7B5_9ROSI</name>
<keyword evidence="3" id="KW-1185">Reference proteome</keyword>
<dbReference type="EMBL" id="JAIQCV010000013">
    <property type="protein sequence ID" value="KAH1031140.1"/>
    <property type="molecule type" value="Genomic_DNA"/>
</dbReference>
<comment type="caution">
    <text evidence="2">The sequence shown here is derived from an EMBL/GenBank/DDBJ whole genome shotgun (WGS) entry which is preliminary data.</text>
</comment>
<proteinExistence type="predicted"/>
<gene>
    <name evidence="2" type="ORF">J1N35_043314</name>
</gene>
<dbReference type="InterPro" id="IPR048319">
    <property type="entry name" value="Vps52_CC"/>
</dbReference>
<organism evidence="2 3">
    <name type="scientific">Gossypium stocksii</name>
    <dbReference type="NCBI Taxonomy" id="47602"/>
    <lineage>
        <taxon>Eukaryota</taxon>
        <taxon>Viridiplantae</taxon>
        <taxon>Streptophyta</taxon>
        <taxon>Embryophyta</taxon>
        <taxon>Tracheophyta</taxon>
        <taxon>Spermatophyta</taxon>
        <taxon>Magnoliopsida</taxon>
        <taxon>eudicotyledons</taxon>
        <taxon>Gunneridae</taxon>
        <taxon>Pentapetalae</taxon>
        <taxon>rosids</taxon>
        <taxon>malvids</taxon>
        <taxon>Malvales</taxon>
        <taxon>Malvaceae</taxon>
        <taxon>Malvoideae</taxon>
        <taxon>Gossypium</taxon>
    </lineage>
</organism>
<sequence length="72" mass="8036">METLLSGFQVEIGSISSDIKIRQEKSMDMGLKLKNRKVFLHHEVSSGQEFVSLHGFGVDTDYFSSLLDASVD</sequence>
<accession>A0A9D3U7B5</accession>
<dbReference type="AlphaFoldDB" id="A0A9D3U7B5"/>
<evidence type="ECO:0000313" key="2">
    <source>
        <dbReference type="EMBL" id="KAH1031140.1"/>
    </source>
</evidence>
<dbReference type="Proteomes" id="UP000828251">
    <property type="component" value="Unassembled WGS sequence"/>
</dbReference>